<dbReference type="GO" id="GO:0005829">
    <property type="term" value="C:cytosol"/>
    <property type="evidence" value="ECO:0007669"/>
    <property type="project" value="TreeGrafter"/>
</dbReference>
<keyword evidence="8" id="KW-0539">Nucleus</keyword>
<proteinExistence type="inferred from homology"/>
<organism evidence="14 15">
    <name type="scientific">Lachancea meyersii CBS 8951</name>
    <dbReference type="NCBI Taxonomy" id="1266667"/>
    <lineage>
        <taxon>Eukaryota</taxon>
        <taxon>Fungi</taxon>
        <taxon>Dikarya</taxon>
        <taxon>Ascomycota</taxon>
        <taxon>Saccharomycotina</taxon>
        <taxon>Saccharomycetes</taxon>
        <taxon>Saccharomycetales</taxon>
        <taxon>Saccharomycetaceae</taxon>
        <taxon>Lachancea</taxon>
    </lineage>
</organism>
<dbReference type="GO" id="GO:0005634">
    <property type="term" value="C:nucleus"/>
    <property type="evidence" value="ECO:0007669"/>
    <property type="project" value="UniProtKB-SubCell"/>
</dbReference>
<dbReference type="PANTHER" id="PTHR32170:SF3">
    <property type="entry name" value="PROTEASOME ACTIVATOR COMPLEX SUBUNIT 4"/>
    <property type="match status" value="1"/>
</dbReference>
<dbReference type="GO" id="GO:0010499">
    <property type="term" value="P:proteasomal ubiquitin-independent protein catabolic process"/>
    <property type="evidence" value="ECO:0007669"/>
    <property type="project" value="TreeGrafter"/>
</dbReference>
<sequence>MELYNIVTPTPRKAEPIARTRFRDMKTSRSNSGTDLTRSKKAKTQASGAQLTNPSFLERRPRSATPLNHGKLGATEETDTGREAAKARLKHYNLDYLEDREEHFRQIYDVRSRWFCRDVKPDFVVEDCLPYRVETHTEQAKYLCHILVNLYVAVSSLDIQGLVSISMKDLGDLKSEIDELVMSTDMFRLSSDENDDGAFNDIHNFDEDEDDEFDEMVDVDGLSFSATGRITAKSTTIINVNHWANELKNCLHFEFPVRLRKSLALVFYTLSLVQGQKVYRPMYVDLFEALVSTDDEGTNFTELLLDAGLRLDYKPMKGFLDEFLPSPDAEYTRFDVSTKADNQLFRLLLKLSHIAKPFYGHDDNSILKKTMDHFISSLSPLTAYSVFPIITSFVPYHYQEDAKITDYFPFLFTLWTTTTPSVGFDTHLYDFVGCIAEDAHSKLLRQESPRLERLSNVSFEKFGLLTEDQINFIFNRIQNHLRNDFQIVSFSRTVRPLIYCINGSNSGSFFDKLRGLVKSLETFAHPSNTGPWTKVIAKFVHGFIKMYHRRVKFEENSQSKFKSHLKLNQSCHTKLVDTFYNVIFLGAQNKNSDMTNYYISCLAYMLDIDCQNKKILFNRVLLDLYDSLADLYIHSAHRLISSLKQFTKAARFMIQDPLFRVHITNLLSMLVAKLEFNDLALTSNIMNCIVSISSFIPLENFVKEGEYLSFESHTLPFIEEHVYSLKDDNSSSDFPYDGDALSAAFRASTTVFENIISVYLKKVFQLVDCDLEEGFISKINQTSMIMIESMSDPMFQYFVDVLERLFWENDYFKEREPNYELITIPLGAAIRRDAKLGQRMFFNLTFNIKDQIRKGAGSIRSSSEIQHRDVKLLTYLTALSDIVRQSRSSMLDYKEELKDLLFHIFDSISNPPLDVHTSLVLHNVLKSLTSTEVVDFRLFQNNCNISDDEKWGGLQFDERRFSKENTTFEWHVPTVQEVEFAAELLEEFTDYCSKKISEMMRFPEKDSAYSDKLKKYILIITHTLSGSSLLFDADYNKHRTELRPVDSYKNKLLLLKSIRDKRCDSEEPDAEQVKSDSGADSEADASVELFEDALDEIHINDSRGGANTDDFLFNKDSSSNLPSGIATPEPGLQHSAHTTGLGMSGTFAFRDLDIFSCNYFFGFDPHKRMMNPTYLKIQSIRSKIGSLFHSLFKFFSQNFEDNTILFKILLHGIKVWFADVGQETLFKDEPTSILDMDFLENIQNLSHLYEPYTRTCLASKAHTLHEARVLLHSANRTPSKLEKVLLRDILKLSMSLYPNIFKPAQGCMVLAMKQLMGSYPIVMKHVLSAFQVALDEGEHKKIEVILELLMIKKIHRKIMSDYVNLGQVLDLLFKACRITDFNVSKYAEKIMTDISICLKVPSSVCLIDKPAIEELKPADASILPQVLAVQKAKDSKRRFYISLLEKLQDFLIGLLESEDDIGWKVSTVIMKLTSKLQSSLELTTSKEVLPVILKLTRKKHPSMVHLAIKSFLNICNKITALGDCDYDLKNAFDFDFLKNNLQTIDTNTNGFGEEFSREMQNFERSNFYIDSKAYVGYVAWGRRLKVIKSSCDGLFNLKTSEMNCLKEFGQYMTKDWVHEICQILIQDNEGKGIFSSSNIEFFGLLVALNTNNCTKICYEDMLDLCESLYDKSDKSSMIMSVEIMAGLIVASKMTSQENFEKRDKFLAEFLDTCLDHELNQDAVDIWSILCWWLPTSVDLRRCVPLYKKLFEVKDVLDTSSDSSADQASKISLLRNLLLSLDFRTPHADQVLSSLIMDHPYDQVRQAISKLLSTLLQSQLSPSFQSVHELIEYTSNEGGLGRIIRKIPTHFDQKLKDAFIAIESERQKVVDLPAHEILKTRYYYMAATMLNWVMDLMKGQNSVVLVLYLEHYLAPFLMHLIRMKDVCILANLEPTACYVAISFWSLRKEYISIFMRLIESMDLKTSHELRVQLVFVENFYSKNMLQLSEEEKESVLRFVVRHIYNESFVEVRLRAAEALSGIIHTLSDAEKPAELMAQFARGLGSHSSAEKKALSKTDTKIHSSVIGLGAVISAFPYAFPLPKWIPPQLSGLSSWARTGGMSGAAAKEIISDFKKVRADTWHLDRASFTPEELEDLEGVLWRSYYA</sequence>
<dbReference type="PANTHER" id="PTHR32170">
    <property type="entry name" value="PROTEASOME ACTIVATOR COMPLEX SUBUNIT 4"/>
    <property type="match status" value="1"/>
</dbReference>
<keyword evidence="15" id="KW-1185">Reference proteome</keyword>
<comment type="similarity">
    <text evidence="3">Belongs to the BLM10 family.</text>
</comment>
<feature type="compositionally biased region" description="Basic and acidic residues" evidence="9">
    <location>
        <begin position="12"/>
        <end position="27"/>
    </location>
</feature>
<keyword evidence="5" id="KW-0677">Repeat</keyword>
<dbReference type="InterPro" id="IPR016024">
    <property type="entry name" value="ARM-type_fold"/>
</dbReference>
<feature type="domain" description="Proteasome activator Blm10 N-terminal" evidence="12">
    <location>
        <begin position="85"/>
        <end position="162"/>
    </location>
</feature>
<keyword evidence="6" id="KW-0227">DNA damage</keyword>
<dbReference type="GO" id="GO:0016504">
    <property type="term" value="F:peptidase activator activity"/>
    <property type="evidence" value="ECO:0007669"/>
    <property type="project" value="InterPro"/>
</dbReference>
<feature type="compositionally biased region" description="Polar residues" evidence="9">
    <location>
        <begin position="44"/>
        <end position="55"/>
    </location>
</feature>
<protein>
    <submittedName>
        <fullName evidence="14">LAME_0A03312g1_1</fullName>
    </submittedName>
</protein>
<dbReference type="Pfam" id="PF23096">
    <property type="entry name" value="HEAT_PSME4"/>
    <property type="match status" value="1"/>
</dbReference>
<evidence type="ECO:0000313" key="14">
    <source>
        <dbReference type="EMBL" id="SCU78106.1"/>
    </source>
</evidence>
<feature type="domain" description="Proteasome activator complex subunit 4 C-terminal" evidence="10">
    <location>
        <begin position="2058"/>
        <end position="2145"/>
    </location>
</feature>
<evidence type="ECO:0000313" key="15">
    <source>
        <dbReference type="Proteomes" id="UP000191144"/>
    </source>
</evidence>
<feature type="region of interest" description="Disordered" evidence="9">
    <location>
        <begin position="1063"/>
        <end position="1082"/>
    </location>
</feature>
<feature type="domain" description="Proteasome activator Blm10 middle HEAT repeats region" evidence="11">
    <location>
        <begin position="513"/>
        <end position="1031"/>
    </location>
</feature>
<accession>A0A1G4IN63</accession>
<name>A0A1G4IN63_9SACH</name>
<dbReference type="InterPro" id="IPR032372">
    <property type="entry name" value="Blm10_N"/>
</dbReference>
<dbReference type="GO" id="GO:0070628">
    <property type="term" value="F:proteasome binding"/>
    <property type="evidence" value="ECO:0007669"/>
    <property type="project" value="InterPro"/>
</dbReference>
<evidence type="ECO:0000256" key="2">
    <source>
        <dbReference type="ARBA" id="ARBA00004496"/>
    </source>
</evidence>
<evidence type="ECO:0000259" key="11">
    <source>
        <dbReference type="Pfam" id="PF16507"/>
    </source>
</evidence>
<keyword evidence="7" id="KW-0234">DNA repair</keyword>
<feature type="region of interest" description="Disordered" evidence="9">
    <location>
        <begin position="1"/>
        <end position="83"/>
    </location>
</feature>
<comment type="subcellular location">
    <subcellularLocation>
        <location evidence="2">Cytoplasm</location>
    </subcellularLocation>
    <subcellularLocation>
        <location evidence="1">Nucleus</location>
    </subcellularLocation>
</comment>
<feature type="domain" description="Proteasome activator complex subunit 4-like HEAT repeat-like" evidence="13">
    <location>
        <begin position="1560"/>
        <end position="1773"/>
    </location>
</feature>
<dbReference type="InterPro" id="IPR032430">
    <property type="entry name" value="Blm10_mid"/>
</dbReference>
<dbReference type="OrthoDB" id="17907at2759"/>
<gene>
    <name evidence="14" type="ORF">LAME_0A03312G</name>
</gene>
<dbReference type="InterPro" id="IPR021843">
    <property type="entry name" value="PSME4_C"/>
</dbReference>
<dbReference type="InterPro" id="IPR035309">
    <property type="entry name" value="PSME4"/>
</dbReference>
<dbReference type="GO" id="GO:0006281">
    <property type="term" value="P:DNA repair"/>
    <property type="evidence" value="ECO:0007669"/>
    <property type="project" value="UniProtKB-KW"/>
</dbReference>
<dbReference type="Pfam" id="PF16547">
    <property type="entry name" value="BLM10_N"/>
    <property type="match status" value="1"/>
</dbReference>
<evidence type="ECO:0000259" key="13">
    <source>
        <dbReference type="Pfam" id="PF23096"/>
    </source>
</evidence>
<evidence type="ECO:0000256" key="1">
    <source>
        <dbReference type="ARBA" id="ARBA00004123"/>
    </source>
</evidence>
<dbReference type="InterPro" id="IPR055455">
    <property type="entry name" value="HEAT_PSME4"/>
</dbReference>
<evidence type="ECO:0000256" key="6">
    <source>
        <dbReference type="ARBA" id="ARBA00022763"/>
    </source>
</evidence>
<reference evidence="15" key="1">
    <citation type="submission" date="2016-03" db="EMBL/GenBank/DDBJ databases">
        <authorList>
            <person name="Devillers Hugo."/>
        </authorList>
    </citation>
    <scope>NUCLEOTIDE SEQUENCE [LARGE SCALE GENOMIC DNA]</scope>
</reference>
<evidence type="ECO:0000256" key="3">
    <source>
        <dbReference type="ARBA" id="ARBA00005739"/>
    </source>
</evidence>
<dbReference type="Proteomes" id="UP000191144">
    <property type="component" value="Chromosome A"/>
</dbReference>
<evidence type="ECO:0000256" key="4">
    <source>
        <dbReference type="ARBA" id="ARBA00022490"/>
    </source>
</evidence>
<dbReference type="EMBL" id="LT598483">
    <property type="protein sequence ID" value="SCU78106.1"/>
    <property type="molecule type" value="Genomic_DNA"/>
</dbReference>
<dbReference type="Gene3D" id="1.10.287.2210">
    <property type="match status" value="1"/>
</dbReference>
<evidence type="ECO:0000256" key="9">
    <source>
        <dbReference type="SAM" id="MobiDB-lite"/>
    </source>
</evidence>
<evidence type="ECO:0000256" key="7">
    <source>
        <dbReference type="ARBA" id="ARBA00023204"/>
    </source>
</evidence>
<dbReference type="Pfam" id="PF16507">
    <property type="entry name" value="HEAT_PSME4_mid"/>
    <property type="match status" value="1"/>
</dbReference>
<evidence type="ECO:0000259" key="12">
    <source>
        <dbReference type="Pfam" id="PF16547"/>
    </source>
</evidence>
<evidence type="ECO:0000256" key="5">
    <source>
        <dbReference type="ARBA" id="ARBA00022737"/>
    </source>
</evidence>
<dbReference type="Pfam" id="PF11919">
    <property type="entry name" value="PSME4_C"/>
    <property type="match status" value="1"/>
</dbReference>
<keyword evidence="4" id="KW-0963">Cytoplasm</keyword>
<evidence type="ECO:0000259" key="10">
    <source>
        <dbReference type="Pfam" id="PF11919"/>
    </source>
</evidence>
<evidence type="ECO:0000256" key="8">
    <source>
        <dbReference type="ARBA" id="ARBA00023242"/>
    </source>
</evidence>
<dbReference type="SUPFAM" id="SSF48371">
    <property type="entry name" value="ARM repeat"/>
    <property type="match status" value="1"/>
</dbReference>